<evidence type="ECO:0000256" key="12">
    <source>
        <dbReference type="PROSITE-ProRule" id="PRU00110"/>
    </source>
</evidence>
<evidence type="ECO:0000256" key="5">
    <source>
        <dbReference type="ARBA" id="ARBA00022553"/>
    </source>
</evidence>
<keyword evidence="8 17" id="KW-0418">Kinase</keyword>
<dbReference type="AlphaFoldDB" id="W6M4F8"/>
<dbReference type="PANTHER" id="PTHR43395:SF10">
    <property type="entry name" value="CHEMOTAXIS PROTEIN CHEA"/>
    <property type="match status" value="1"/>
</dbReference>
<dbReference type="SMART" id="SM00260">
    <property type="entry name" value="CheW"/>
    <property type="match status" value="1"/>
</dbReference>
<dbReference type="EMBL" id="CBTJ020000040">
    <property type="protein sequence ID" value="CDI02562.1"/>
    <property type="molecule type" value="Genomic_DNA"/>
</dbReference>
<evidence type="ECO:0000259" key="15">
    <source>
        <dbReference type="PROSITE" id="PS50851"/>
    </source>
</evidence>
<keyword evidence="7" id="KW-0547">Nucleotide-binding</keyword>
<dbReference type="InterPro" id="IPR036061">
    <property type="entry name" value="CheW-like_dom_sf"/>
</dbReference>
<dbReference type="Pfam" id="PF01584">
    <property type="entry name" value="CheW"/>
    <property type="match status" value="1"/>
</dbReference>
<dbReference type="STRING" id="1400863.BN873_330039"/>
<dbReference type="InterPro" id="IPR004105">
    <property type="entry name" value="CheA-like_dim"/>
</dbReference>
<evidence type="ECO:0000259" key="16">
    <source>
        <dbReference type="PROSITE" id="PS50894"/>
    </source>
</evidence>
<comment type="function">
    <text evidence="11">Involved in the transmission of sensory signals from the chemoreceptors to the flagellar motors. CheA is autophosphorylated; it can transfer its phosphate group to either CheB or CheY.</text>
</comment>
<dbReference type="CDD" id="cd16916">
    <property type="entry name" value="HATPase_CheA-like"/>
    <property type="match status" value="1"/>
</dbReference>
<sequence length="681" mass="74561">MAIDLAQFIQTFFEESFEGLDVMEAGLLALEPDAAVDLEQINTIFRAAHSIKGGSGTFGFKNVTDFTHLMETLLDKMREGRMAISRAAVNTLLESVDCLREMLVAARENAQVDDERVQALRDRLMQLLELKQTAPTATPASDEPTPPQTLGWCIQFQPYPQMMHSGNDPVRMFRELAELGELTVRPDVARLPRLADLQPEDCYLSWELELVGLAPHDAVAEVFAWVEGDCELTLTPLVEAVTPVSAAPPLPSPAVRPGTAEEGQQGELLLERRQTEDRRKGDRRASAVTTPDGGSIRVGIDKVDAVINLVGELVTTQSMLSALGEGFDMSRLDKLHEALDQLDRNTRDLQEHVMRIRMLPVSSVFSRFPRLVHDMSGKLGKEVDLRINGEQTELDKTVIEKIGDPLVHLIRNSLDHGLEPPDERVRAGKPATGVISLDAYHKSGSIFIEVGDDGRGLNREALLRKGLDTGLLKAGEDYSDEQIYELIFHPGLSTAKQISDVSGRGVGMDVVRRNIQDVGGSIQITSQPGKGARITICLPLTLAILDGQLVSIGQDCYIIPLLSVIESVQIRADAVNRVAGKGEILRFRGQPLPILRLYELFGTEDAVTDLEKGLLVVVEADGRQVGLFVDDLEGQQQISIKSLEKNFRRVSGVAGATILGDGRVGLILDISGLIRVNNPVL</sequence>
<comment type="catalytic activity">
    <reaction evidence="1">
        <text>ATP + protein L-histidine = ADP + protein N-phospho-L-histidine.</text>
        <dbReference type="EC" id="2.7.13.3"/>
    </reaction>
</comment>
<evidence type="ECO:0000256" key="1">
    <source>
        <dbReference type="ARBA" id="ARBA00000085"/>
    </source>
</evidence>
<dbReference type="EC" id="2.7.13.3" evidence="2"/>
<evidence type="ECO:0000256" key="9">
    <source>
        <dbReference type="ARBA" id="ARBA00022840"/>
    </source>
</evidence>
<protein>
    <recommendedName>
        <fullName evidence="3">Chemotaxis protein CheA</fullName>
        <ecNumber evidence="2">2.7.13.3</ecNumber>
    </recommendedName>
</protein>
<evidence type="ECO:0000313" key="18">
    <source>
        <dbReference type="Proteomes" id="UP000035760"/>
    </source>
</evidence>
<keyword evidence="18" id="KW-1185">Reference proteome</keyword>
<feature type="domain" description="CheW-like" evidence="15">
    <location>
        <begin position="544"/>
        <end position="679"/>
    </location>
</feature>
<name>W6M4F8_9GAMM</name>
<dbReference type="SUPFAM" id="SSF47226">
    <property type="entry name" value="Histidine-containing phosphotransfer domain, HPT domain"/>
    <property type="match status" value="1"/>
</dbReference>
<evidence type="ECO:0000256" key="4">
    <source>
        <dbReference type="ARBA" id="ARBA00022500"/>
    </source>
</evidence>
<dbReference type="InterPro" id="IPR004358">
    <property type="entry name" value="Sig_transdc_His_kin-like_C"/>
</dbReference>
<dbReference type="Gene3D" id="3.30.565.10">
    <property type="entry name" value="Histidine kinase-like ATPase, C-terminal domain"/>
    <property type="match status" value="1"/>
</dbReference>
<feature type="region of interest" description="Disordered" evidence="13">
    <location>
        <begin position="246"/>
        <end position="291"/>
    </location>
</feature>
<dbReference type="Pfam" id="PF02518">
    <property type="entry name" value="HATPase_c"/>
    <property type="match status" value="1"/>
</dbReference>
<evidence type="ECO:0000259" key="14">
    <source>
        <dbReference type="PROSITE" id="PS50109"/>
    </source>
</evidence>
<dbReference type="InterPro" id="IPR036097">
    <property type="entry name" value="HisK_dim/P_sf"/>
</dbReference>
<keyword evidence="9" id="KW-0067">ATP-binding</keyword>
<evidence type="ECO:0000256" key="8">
    <source>
        <dbReference type="ARBA" id="ARBA00022777"/>
    </source>
</evidence>
<dbReference type="GO" id="GO:0005524">
    <property type="term" value="F:ATP binding"/>
    <property type="evidence" value="ECO:0007669"/>
    <property type="project" value="UniProtKB-KW"/>
</dbReference>
<feature type="compositionally biased region" description="Basic and acidic residues" evidence="13">
    <location>
        <begin position="269"/>
        <end position="285"/>
    </location>
</feature>
<evidence type="ECO:0000256" key="3">
    <source>
        <dbReference type="ARBA" id="ARBA00021495"/>
    </source>
</evidence>
<dbReference type="Gene3D" id="1.10.287.560">
    <property type="entry name" value="Histidine kinase CheA-like, homodimeric domain"/>
    <property type="match status" value="1"/>
</dbReference>
<dbReference type="SMART" id="SM01231">
    <property type="entry name" value="H-kinase_dim"/>
    <property type="match status" value="1"/>
</dbReference>
<evidence type="ECO:0000256" key="7">
    <source>
        <dbReference type="ARBA" id="ARBA00022741"/>
    </source>
</evidence>
<evidence type="ECO:0000313" key="17">
    <source>
        <dbReference type="EMBL" id="CDI02562.1"/>
    </source>
</evidence>
<comment type="caution">
    <text evidence="17">The sequence shown here is derived from an EMBL/GenBank/DDBJ whole genome shotgun (WGS) entry which is preliminary data.</text>
</comment>
<dbReference type="InterPro" id="IPR005467">
    <property type="entry name" value="His_kinase_dom"/>
</dbReference>
<dbReference type="SUPFAM" id="SSF47384">
    <property type="entry name" value="Homodimeric domain of signal transducing histidine kinase"/>
    <property type="match status" value="1"/>
</dbReference>
<gene>
    <name evidence="17" type="primary">cheA</name>
    <name evidence="17" type="ORF">BN873_330039</name>
</gene>
<evidence type="ECO:0000256" key="13">
    <source>
        <dbReference type="SAM" id="MobiDB-lite"/>
    </source>
</evidence>
<dbReference type="FunFam" id="2.30.30.40:FF:000048">
    <property type="entry name" value="Chemotaxis protein CheA, putative"/>
    <property type="match status" value="1"/>
</dbReference>
<keyword evidence="5 12" id="KW-0597">Phosphoprotein</keyword>
<dbReference type="OrthoDB" id="9803176at2"/>
<dbReference type="SUPFAM" id="SSF50341">
    <property type="entry name" value="CheW-like"/>
    <property type="match status" value="1"/>
</dbReference>
<feature type="domain" description="Histidine kinase" evidence="14">
    <location>
        <begin position="328"/>
        <end position="542"/>
    </location>
</feature>
<dbReference type="Gene3D" id="2.30.30.40">
    <property type="entry name" value="SH3 Domains"/>
    <property type="match status" value="1"/>
</dbReference>
<dbReference type="SUPFAM" id="SSF55874">
    <property type="entry name" value="ATPase domain of HSP90 chaperone/DNA topoisomerase II/histidine kinase"/>
    <property type="match status" value="1"/>
</dbReference>
<dbReference type="InterPro" id="IPR051315">
    <property type="entry name" value="Bact_Chemotaxis_CheA"/>
</dbReference>
<dbReference type="GO" id="GO:0005737">
    <property type="term" value="C:cytoplasm"/>
    <property type="evidence" value="ECO:0007669"/>
    <property type="project" value="InterPro"/>
</dbReference>
<dbReference type="InterPro" id="IPR003594">
    <property type="entry name" value="HATPase_dom"/>
</dbReference>
<reference evidence="17" key="1">
    <citation type="submission" date="2013-07" db="EMBL/GenBank/DDBJ databases">
        <authorList>
            <person name="McIlroy S."/>
        </authorList>
    </citation>
    <scope>NUCLEOTIDE SEQUENCE [LARGE SCALE GENOMIC DNA]</scope>
    <source>
        <strain evidence="17">Run_A_D11</strain>
    </source>
</reference>
<dbReference type="Pfam" id="PF01627">
    <property type="entry name" value="Hpt"/>
    <property type="match status" value="1"/>
</dbReference>
<evidence type="ECO:0000256" key="11">
    <source>
        <dbReference type="ARBA" id="ARBA00035100"/>
    </source>
</evidence>
<dbReference type="PROSITE" id="PS50109">
    <property type="entry name" value="HIS_KIN"/>
    <property type="match status" value="1"/>
</dbReference>
<feature type="modified residue" description="Phosphohistidine" evidence="12">
    <location>
        <position position="49"/>
    </location>
</feature>
<dbReference type="PROSITE" id="PS50894">
    <property type="entry name" value="HPT"/>
    <property type="match status" value="1"/>
</dbReference>
<proteinExistence type="predicted"/>
<dbReference type="Gene3D" id="1.20.120.160">
    <property type="entry name" value="HPT domain"/>
    <property type="match status" value="1"/>
</dbReference>
<dbReference type="InterPro" id="IPR036890">
    <property type="entry name" value="HATPase_C_sf"/>
</dbReference>
<dbReference type="CDD" id="cd00731">
    <property type="entry name" value="CheA_reg"/>
    <property type="match status" value="1"/>
</dbReference>
<dbReference type="Pfam" id="PF02895">
    <property type="entry name" value="H-kinase_dim"/>
    <property type="match status" value="1"/>
</dbReference>
<feature type="compositionally biased region" description="Low complexity" evidence="13">
    <location>
        <begin position="255"/>
        <end position="268"/>
    </location>
</feature>
<accession>W6M4F8</accession>
<keyword evidence="6 17" id="KW-0808">Transferase</keyword>
<dbReference type="InterPro" id="IPR008207">
    <property type="entry name" value="Sig_transdc_His_kin_Hpt_dom"/>
</dbReference>
<dbReference type="InterPro" id="IPR036641">
    <property type="entry name" value="HPT_dom_sf"/>
</dbReference>
<evidence type="ECO:0000256" key="6">
    <source>
        <dbReference type="ARBA" id="ARBA00022679"/>
    </source>
</evidence>
<dbReference type="InterPro" id="IPR037006">
    <property type="entry name" value="CheA-like_homodim_sf"/>
</dbReference>
<dbReference type="FunFam" id="3.30.565.10:FF:000016">
    <property type="entry name" value="Chemotaxis protein CheA, putative"/>
    <property type="match status" value="1"/>
</dbReference>
<dbReference type="RefSeq" id="WP_048672886.1">
    <property type="nucleotide sequence ID" value="NZ_CBTJ020000040.1"/>
</dbReference>
<dbReference type="Proteomes" id="UP000035760">
    <property type="component" value="Unassembled WGS sequence"/>
</dbReference>
<dbReference type="InterPro" id="IPR002545">
    <property type="entry name" value="CheW-lke_dom"/>
</dbReference>
<organism evidence="17 18">
    <name type="scientific">Candidatus Competibacter denitrificans Run_A_D11</name>
    <dbReference type="NCBI Taxonomy" id="1400863"/>
    <lineage>
        <taxon>Bacteria</taxon>
        <taxon>Pseudomonadati</taxon>
        <taxon>Pseudomonadota</taxon>
        <taxon>Gammaproteobacteria</taxon>
        <taxon>Candidatus Competibacteraceae</taxon>
        <taxon>Candidatus Competibacter</taxon>
    </lineage>
</organism>
<keyword evidence="4" id="KW-0145">Chemotaxis</keyword>
<reference evidence="17" key="2">
    <citation type="submission" date="2014-03" db="EMBL/GenBank/DDBJ databases">
        <title>Candidatus Competibacter-lineage genomes retrieved from metagenomes reveal functional metabolic diversity.</title>
        <authorList>
            <person name="McIlroy S.J."/>
            <person name="Albertsen M."/>
            <person name="Andresen E.K."/>
            <person name="Saunders A.M."/>
            <person name="Kristiansen R."/>
            <person name="Stokholm-Bjerregaard M."/>
            <person name="Nielsen K.L."/>
            <person name="Nielsen P.H."/>
        </authorList>
    </citation>
    <scope>NUCLEOTIDE SEQUENCE</scope>
    <source>
        <strain evidence="17">Run_A_D11</strain>
    </source>
</reference>
<dbReference type="PRINTS" id="PR00344">
    <property type="entry name" value="BCTRLSENSOR"/>
</dbReference>
<dbReference type="SMART" id="SM00073">
    <property type="entry name" value="HPT"/>
    <property type="match status" value="1"/>
</dbReference>
<dbReference type="PANTHER" id="PTHR43395">
    <property type="entry name" value="SENSOR HISTIDINE KINASE CHEA"/>
    <property type="match status" value="1"/>
</dbReference>
<keyword evidence="10" id="KW-0902">Two-component regulatory system</keyword>
<dbReference type="GO" id="GO:0006935">
    <property type="term" value="P:chemotaxis"/>
    <property type="evidence" value="ECO:0007669"/>
    <property type="project" value="UniProtKB-KW"/>
</dbReference>
<dbReference type="CDD" id="cd00088">
    <property type="entry name" value="HPT"/>
    <property type="match status" value="1"/>
</dbReference>
<evidence type="ECO:0000256" key="2">
    <source>
        <dbReference type="ARBA" id="ARBA00012438"/>
    </source>
</evidence>
<evidence type="ECO:0000256" key="10">
    <source>
        <dbReference type="ARBA" id="ARBA00023012"/>
    </source>
</evidence>
<feature type="domain" description="HPt" evidence="16">
    <location>
        <begin position="1"/>
        <end position="106"/>
    </location>
</feature>
<dbReference type="GO" id="GO:0000155">
    <property type="term" value="F:phosphorelay sensor kinase activity"/>
    <property type="evidence" value="ECO:0007669"/>
    <property type="project" value="InterPro"/>
</dbReference>
<dbReference type="SMART" id="SM00387">
    <property type="entry name" value="HATPase_c"/>
    <property type="match status" value="1"/>
</dbReference>
<dbReference type="PROSITE" id="PS50851">
    <property type="entry name" value="CHEW"/>
    <property type="match status" value="1"/>
</dbReference>